<organism evidence="1 2">
    <name type="scientific">Plakobranchus ocellatus</name>
    <dbReference type="NCBI Taxonomy" id="259542"/>
    <lineage>
        <taxon>Eukaryota</taxon>
        <taxon>Metazoa</taxon>
        <taxon>Spiralia</taxon>
        <taxon>Lophotrochozoa</taxon>
        <taxon>Mollusca</taxon>
        <taxon>Gastropoda</taxon>
        <taxon>Heterobranchia</taxon>
        <taxon>Euthyneura</taxon>
        <taxon>Panpulmonata</taxon>
        <taxon>Sacoglossa</taxon>
        <taxon>Placobranchoidea</taxon>
        <taxon>Plakobranchidae</taxon>
        <taxon>Plakobranchus</taxon>
    </lineage>
</organism>
<evidence type="ECO:0000313" key="2">
    <source>
        <dbReference type="Proteomes" id="UP000735302"/>
    </source>
</evidence>
<keyword evidence="2" id="KW-1185">Reference proteome</keyword>
<evidence type="ECO:0000313" key="1">
    <source>
        <dbReference type="EMBL" id="GFO21501.1"/>
    </source>
</evidence>
<sequence length="126" mass="14137">MQDARSQDWPMQCKSGVGIIARLPHGDPRFFSLCMVRVQQHDCAHQGQNPRDLENRGRILPINKHFFKMQWETAVTTVGSQASAAAPHFGTAAFISVNIHIPATCLLLARLSSRLFFKDSRLMFSA</sequence>
<comment type="caution">
    <text evidence="1">The sequence shown here is derived from an EMBL/GenBank/DDBJ whole genome shotgun (WGS) entry which is preliminary data.</text>
</comment>
<proteinExistence type="predicted"/>
<reference evidence="1 2" key="1">
    <citation type="journal article" date="2021" name="Elife">
        <title>Chloroplast acquisition without the gene transfer in kleptoplastic sea slugs, Plakobranchus ocellatus.</title>
        <authorList>
            <person name="Maeda T."/>
            <person name="Takahashi S."/>
            <person name="Yoshida T."/>
            <person name="Shimamura S."/>
            <person name="Takaki Y."/>
            <person name="Nagai Y."/>
            <person name="Toyoda A."/>
            <person name="Suzuki Y."/>
            <person name="Arimoto A."/>
            <person name="Ishii H."/>
            <person name="Satoh N."/>
            <person name="Nishiyama T."/>
            <person name="Hasebe M."/>
            <person name="Maruyama T."/>
            <person name="Minagawa J."/>
            <person name="Obokata J."/>
            <person name="Shigenobu S."/>
        </authorList>
    </citation>
    <scope>NUCLEOTIDE SEQUENCE [LARGE SCALE GENOMIC DNA]</scope>
</reference>
<protein>
    <submittedName>
        <fullName evidence="1">Uncharacterized protein</fullName>
    </submittedName>
</protein>
<name>A0AAV4BM26_9GAST</name>
<gene>
    <name evidence="1" type="ORF">PoB_004800600</name>
</gene>
<dbReference type="AlphaFoldDB" id="A0AAV4BM26"/>
<dbReference type="EMBL" id="BLXT01005260">
    <property type="protein sequence ID" value="GFO21501.1"/>
    <property type="molecule type" value="Genomic_DNA"/>
</dbReference>
<dbReference type="Proteomes" id="UP000735302">
    <property type="component" value="Unassembled WGS sequence"/>
</dbReference>
<accession>A0AAV4BM26</accession>